<dbReference type="EMBL" id="LR134492">
    <property type="protein sequence ID" value="VEI72395.1"/>
    <property type="molecule type" value="Genomic_DNA"/>
</dbReference>
<dbReference type="Proteomes" id="UP000270487">
    <property type="component" value="Chromosome"/>
</dbReference>
<evidence type="ECO:0000313" key="3">
    <source>
        <dbReference type="Proteomes" id="UP000270487"/>
    </source>
</evidence>
<protein>
    <submittedName>
        <fullName evidence="1">Uncharacterized protein</fullName>
    </submittedName>
</protein>
<gene>
    <name evidence="2" type="ORF">NCTC12965_02860</name>
    <name evidence="1" type="ORF">NCTC13193_03667</name>
</gene>
<evidence type="ECO:0000313" key="1">
    <source>
        <dbReference type="EMBL" id="VEI72395.1"/>
    </source>
</evidence>
<dbReference type="AlphaFoldDB" id="A0A448SXB5"/>
<accession>A0A448SXB5</accession>
<dbReference type="EMBL" id="CABEEZ010000064">
    <property type="protein sequence ID" value="VTR29333.1"/>
    <property type="molecule type" value="Genomic_DNA"/>
</dbReference>
<proteinExistence type="predicted"/>
<reference evidence="1 3" key="1">
    <citation type="submission" date="2018-12" db="EMBL/GenBank/DDBJ databases">
        <authorList>
            <consortium name="Pathogen Informatics"/>
        </authorList>
    </citation>
    <scope>NUCLEOTIDE SEQUENCE [LARGE SCALE GENOMIC DNA]</scope>
    <source>
        <strain evidence="2">NCTC12965</strain>
        <strain evidence="1 3">NCTC13193</strain>
    </source>
</reference>
<organism evidence="1 3">
    <name type="scientific">Serratia fonticola</name>
    <dbReference type="NCBI Taxonomy" id="47917"/>
    <lineage>
        <taxon>Bacteria</taxon>
        <taxon>Pseudomonadati</taxon>
        <taxon>Pseudomonadota</taxon>
        <taxon>Gammaproteobacteria</taxon>
        <taxon>Enterobacterales</taxon>
        <taxon>Yersiniaceae</taxon>
        <taxon>Serratia</taxon>
    </lineage>
</organism>
<name>A0A448SXB5_SERFO</name>
<sequence length="29" mass="3234">MSNPPFMLFLVLVYTLAAVWDGSAAQLFM</sequence>
<evidence type="ECO:0000313" key="2">
    <source>
        <dbReference type="EMBL" id="VTR29333.1"/>
    </source>
</evidence>